<evidence type="ECO:0000313" key="1">
    <source>
        <dbReference type="EMBL" id="KAF7826906.1"/>
    </source>
</evidence>
<sequence>MKAKEKRERESSRSRNVRIGAEIREIGRSELRFEVFERSRNAGTERLATCEDEEEKAESLQQERRREKLTKLEGEVRLCEAEASKSAVKVLDIAVSDPFTGNVPGCILELCASQLREFSSEGPAVAVYAIPIQMLNEGRISAGTLQE</sequence>
<comment type="caution">
    <text evidence="1">The sequence shown here is derived from an EMBL/GenBank/DDBJ whole genome shotgun (WGS) entry which is preliminary data.</text>
</comment>
<name>A0A834TUH6_9FABA</name>
<proteinExistence type="predicted"/>
<accession>A0A834TUH6</accession>
<dbReference type="AlphaFoldDB" id="A0A834TUH6"/>
<dbReference type="EMBL" id="JAAIUW010000006">
    <property type="protein sequence ID" value="KAF7826906.1"/>
    <property type="molecule type" value="Genomic_DNA"/>
</dbReference>
<keyword evidence="2" id="KW-1185">Reference proteome</keyword>
<dbReference type="Proteomes" id="UP000634136">
    <property type="component" value="Unassembled WGS sequence"/>
</dbReference>
<evidence type="ECO:0000313" key="2">
    <source>
        <dbReference type="Proteomes" id="UP000634136"/>
    </source>
</evidence>
<protein>
    <submittedName>
        <fullName evidence="1">Uncharacterized protein</fullName>
    </submittedName>
</protein>
<organism evidence="1 2">
    <name type="scientific">Senna tora</name>
    <dbReference type="NCBI Taxonomy" id="362788"/>
    <lineage>
        <taxon>Eukaryota</taxon>
        <taxon>Viridiplantae</taxon>
        <taxon>Streptophyta</taxon>
        <taxon>Embryophyta</taxon>
        <taxon>Tracheophyta</taxon>
        <taxon>Spermatophyta</taxon>
        <taxon>Magnoliopsida</taxon>
        <taxon>eudicotyledons</taxon>
        <taxon>Gunneridae</taxon>
        <taxon>Pentapetalae</taxon>
        <taxon>rosids</taxon>
        <taxon>fabids</taxon>
        <taxon>Fabales</taxon>
        <taxon>Fabaceae</taxon>
        <taxon>Caesalpinioideae</taxon>
        <taxon>Cassia clade</taxon>
        <taxon>Senna</taxon>
    </lineage>
</organism>
<gene>
    <name evidence="1" type="ORF">G2W53_018070</name>
</gene>
<reference evidence="1" key="1">
    <citation type="submission" date="2020-09" db="EMBL/GenBank/DDBJ databases">
        <title>Genome-Enabled Discovery of Anthraquinone Biosynthesis in Senna tora.</title>
        <authorList>
            <person name="Kang S.-H."/>
            <person name="Pandey R.P."/>
            <person name="Lee C.-M."/>
            <person name="Sim J.-S."/>
            <person name="Jeong J.-T."/>
            <person name="Choi B.-S."/>
            <person name="Jung M."/>
            <person name="Ginzburg D."/>
            <person name="Zhao K."/>
            <person name="Won S.Y."/>
            <person name="Oh T.-J."/>
            <person name="Yu Y."/>
            <person name="Kim N.-H."/>
            <person name="Lee O.R."/>
            <person name="Lee T.-H."/>
            <person name="Bashyal P."/>
            <person name="Kim T.-S."/>
            <person name="Lee W.-H."/>
            <person name="Kawkins C."/>
            <person name="Kim C.-K."/>
            <person name="Kim J.S."/>
            <person name="Ahn B.O."/>
            <person name="Rhee S.Y."/>
            <person name="Sohng J.K."/>
        </authorList>
    </citation>
    <scope>NUCLEOTIDE SEQUENCE</scope>
    <source>
        <tissue evidence="1">Leaf</tissue>
    </source>
</reference>